<evidence type="ECO:0000256" key="1">
    <source>
        <dbReference type="SAM" id="MobiDB-lite"/>
    </source>
</evidence>
<dbReference type="Proteomes" id="UP000265614">
    <property type="component" value="Unassembled WGS sequence"/>
</dbReference>
<gene>
    <name evidence="2" type="ORF">D5H78_05730</name>
</gene>
<evidence type="ECO:0000313" key="3">
    <source>
        <dbReference type="Proteomes" id="UP000265614"/>
    </source>
</evidence>
<reference evidence="2 3" key="1">
    <citation type="submission" date="2018-09" db="EMBL/GenBank/DDBJ databases">
        <title>YIM 75000 draft genome.</title>
        <authorList>
            <person name="Tang S."/>
            <person name="Feng Y."/>
        </authorList>
    </citation>
    <scope>NUCLEOTIDE SEQUENCE [LARGE SCALE GENOMIC DNA]</scope>
    <source>
        <strain evidence="2 3">YIM 75000</strain>
    </source>
</reference>
<feature type="compositionally biased region" description="Polar residues" evidence="1">
    <location>
        <begin position="305"/>
        <end position="315"/>
    </location>
</feature>
<name>A0A3A3ZL23_9ACTN</name>
<dbReference type="OrthoDB" id="36432at2"/>
<dbReference type="AlphaFoldDB" id="A0A3A3ZL23"/>
<comment type="caution">
    <text evidence="2">The sequence shown here is derived from an EMBL/GenBank/DDBJ whole genome shotgun (WGS) entry which is preliminary data.</text>
</comment>
<protein>
    <submittedName>
        <fullName evidence="2">Uncharacterized protein</fullName>
    </submittedName>
</protein>
<organism evidence="2 3">
    <name type="scientific">Vallicoccus soli</name>
    <dbReference type="NCBI Taxonomy" id="2339232"/>
    <lineage>
        <taxon>Bacteria</taxon>
        <taxon>Bacillati</taxon>
        <taxon>Actinomycetota</taxon>
        <taxon>Actinomycetes</taxon>
        <taxon>Motilibacterales</taxon>
        <taxon>Vallicoccaceae</taxon>
        <taxon>Vallicoccus</taxon>
    </lineage>
</organism>
<accession>A0A3A3ZL23</accession>
<evidence type="ECO:0000313" key="2">
    <source>
        <dbReference type="EMBL" id="RJK96772.1"/>
    </source>
</evidence>
<dbReference type="EMBL" id="QZEZ01000002">
    <property type="protein sequence ID" value="RJK96772.1"/>
    <property type="molecule type" value="Genomic_DNA"/>
</dbReference>
<dbReference type="RefSeq" id="WP_119949488.1">
    <property type="nucleotide sequence ID" value="NZ_QZEZ01000002.1"/>
</dbReference>
<feature type="region of interest" description="Disordered" evidence="1">
    <location>
        <begin position="298"/>
        <end position="324"/>
    </location>
</feature>
<proteinExistence type="predicted"/>
<keyword evidence="3" id="KW-1185">Reference proteome</keyword>
<sequence>MRTARRSARDDEGFALLSVIVTMALLTLFVLASVAYAANAVHGSRRGQDWHAALAAAQTGMDDLRSRLNDCDGYWSAPCPGGPDQSDLTTDWSNPTWQTVPSAAGETDRQFAYGFVTLPTQVTGLIRIRAMGRVVRGEGSYGPTRTLSADLRKPQFLNYVYYTDKESPSPRTIAALRPPRKVRLDPTYSTGGRTYTDMAYAGVTSAEADKCGRYYYSVPPATGARSSSYTESFTYSNATQTSAVTTTNAGGCDIQFGGGDTIDGPLYSKDALLVSGSPLFKGETSTYWQTSYSPAAPATAPYRKATTSSAPSSAGRSIGITDRSVDLPPTNVALRDKADPAKTSGGCLYTGPTSIELLPDGTMRVLSPMTTAATPACGGDLRTEQVVPLPSNGVVYVDAGTGACPAGKVLGRYPLDGEVVPADDYGCTAGDAYVKGTLDGRLTIGTAGTIYAVGNIRYEEGTSGGDVLGLVAQGYVKVWHPVRCDFVPEPGYYCQKARNADNRFDNLLSQADSVVEVDAAIISVDNSFIVQNYDKGEPITGKLRVVGGIYQRYRGTVGTGQGTTGYLKDYVYDTRLKSLPPPYFLEPTKAPWEVVGFSED</sequence>